<feature type="domain" description="TFIIB-type" evidence="14">
    <location>
        <begin position="1"/>
        <end position="30"/>
    </location>
</feature>
<dbReference type="Gene3D" id="1.10.472.10">
    <property type="entry name" value="Cyclin-like"/>
    <property type="match status" value="2"/>
</dbReference>
<dbReference type="InterPro" id="IPR000812">
    <property type="entry name" value="TFIIB"/>
</dbReference>
<feature type="compositionally biased region" description="Basic residues" evidence="13">
    <location>
        <begin position="474"/>
        <end position="483"/>
    </location>
</feature>
<sequence>MSCNLCGGTEFDYDTSSGQTACQSCGNVIDESRIVAEITFGEASSGAAVPQGTYIGSDQRRARINGPYRKHSEPREQTIKRGRSKINSIATALGLSPHHSETAQRYFNLAIANNFIQGRSTELVVAACVYIVCRKEKTCHMLIDLADVLQTNVFTLGSTFLKLVRELHMKLPLVDPSLYITRFAQLLEFGDEAPKVALDASRLVQRMDRDWMQTGRRPAGICGACLLVAARMNNFRRSMREIIAVVKIADVTVKRRLEEFKATPSGQLSVTDFKHVWLDQACDPPAFTKARKLAKLAENRKTSSNATTPAPADIENTVSDQENDADFFSIASPSSSHHYQLAGTPNSVTNDEGISLSDDNGSEVSGTSKPSDVDEEDIDIAEEMNSYLNNSDFQEAAEEMEEQIRAERRAKIKNDNELGSDLDDEEVNNAILNEEEIKIKTKVWMTENIDHLRMVAAKKAKALRDQANGIGPSQKRKRPKKSKNHEQEEAATPAEAAKRMLTEKRLSKKINYEALDRLFESNPLISKEPDSIVNTPRSWEEYDEYSVSGAGLKQR</sequence>
<evidence type="ECO:0000256" key="5">
    <source>
        <dbReference type="ARBA" id="ARBA00022833"/>
    </source>
</evidence>
<dbReference type="FunFam" id="1.10.472.10:FF:000002">
    <property type="entry name" value="Transcription factor IIIB 90 kDa subunit"/>
    <property type="match status" value="1"/>
</dbReference>
<evidence type="ECO:0000256" key="1">
    <source>
        <dbReference type="ARBA" id="ARBA00004123"/>
    </source>
</evidence>
<comment type="subcellular location">
    <subcellularLocation>
        <location evidence="1">Nucleus</location>
    </subcellularLocation>
</comment>
<evidence type="ECO:0000256" key="9">
    <source>
        <dbReference type="ARBA" id="ARBA00023242"/>
    </source>
</evidence>
<dbReference type="OrthoDB" id="511529at2759"/>
<dbReference type="InterPro" id="IPR013150">
    <property type="entry name" value="TFIIB_cyclin"/>
</dbReference>
<dbReference type="PANTHER" id="PTHR11618">
    <property type="entry name" value="TRANSCRIPTION INITIATION FACTOR IIB-RELATED"/>
    <property type="match status" value="1"/>
</dbReference>
<dbReference type="EMBL" id="CAJVPL010000355">
    <property type="protein sequence ID" value="CAG8486999.1"/>
    <property type="molecule type" value="Genomic_DNA"/>
</dbReference>
<protein>
    <recommendedName>
        <fullName evidence="10">B-related factor 1</fullName>
    </recommendedName>
</protein>
<dbReference type="GO" id="GO:0001006">
    <property type="term" value="F:RNA polymerase III type 3 promoter sequence-specific DNA binding"/>
    <property type="evidence" value="ECO:0007669"/>
    <property type="project" value="TreeGrafter"/>
</dbReference>
<gene>
    <name evidence="15" type="ORF">AGERDE_LOCUS3540</name>
</gene>
<evidence type="ECO:0000256" key="7">
    <source>
        <dbReference type="ARBA" id="ARBA00023159"/>
    </source>
</evidence>
<keyword evidence="3" id="KW-0479">Metal-binding</keyword>
<reference evidence="15" key="1">
    <citation type="submission" date="2021-06" db="EMBL/GenBank/DDBJ databases">
        <authorList>
            <person name="Kallberg Y."/>
            <person name="Tangrot J."/>
            <person name="Rosling A."/>
        </authorList>
    </citation>
    <scope>NUCLEOTIDE SEQUENCE</scope>
    <source>
        <strain evidence="15">MT106</strain>
    </source>
</reference>
<dbReference type="GO" id="GO:0017025">
    <property type="term" value="F:TBP-class protein binding"/>
    <property type="evidence" value="ECO:0007669"/>
    <property type="project" value="InterPro"/>
</dbReference>
<dbReference type="GO" id="GO:0006384">
    <property type="term" value="P:transcription initiation at RNA polymerase III promoter"/>
    <property type="evidence" value="ECO:0007669"/>
    <property type="project" value="UniProtKB-ARBA"/>
</dbReference>
<dbReference type="InterPro" id="IPR013137">
    <property type="entry name" value="Znf_TFIIB"/>
</dbReference>
<dbReference type="CDD" id="cd20553">
    <property type="entry name" value="CYCLIN_TFIIIB90_rpt1"/>
    <property type="match status" value="1"/>
</dbReference>
<dbReference type="GO" id="GO:0000995">
    <property type="term" value="F:RNA polymerase III general transcription initiation factor activity"/>
    <property type="evidence" value="ECO:0007669"/>
    <property type="project" value="TreeGrafter"/>
</dbReference>
<evidence type="ECO:0000313" key="15">
    <source>
        <dbReference type="EMBL" id="CAG8486999.1"/>
    </source>
</evidence>
<evidence type="ECO:0000313" key="16">
    <source>
        <dbReference type="Proteomes" id="UP000789831"/>
    </source>
</evidence>
<evidence type="ECO:0000256" key="6">
    <source>
        <dbReference type="ARBA" id="ARBA00023015"/>
    </source>
</evidence>
<dbReference type="Gene3D" id="1.20.5.650">
    <property type="entry name" value="Single helix bin"/>
    <property type="match status" value="1"/>
</dbReference>
<keyword evidence="5" id="KW-0862">Zinc</keyword>
<dbReference type="CDD" id="cd20554">
    <property type="entry name" value="CYCLIN_TFIIIB90_rpt2"/>
    <property type="match status" value="1"/>
</dbReference>
<name>A0A9N8ZAI8_9GLOM</name>
<dbReference type="GO" id="GO:0005634">
    <property type="term" value="C:nucleus"/>
    <property type="evidence" value="ECO:0007669"/>
    <property type="project" value="UniProtKB-SubCell"/>
</dbReference>
<dbReference type="InterPro" id="IPR013763">
    <property type="entry name" value="Cyclin-like_dom"/>
</dbReference>
<evidence type="ECO:0000256" key="4">
    <source>
        <dbReference type="ARBA" id="ARBA00022771"/>
    </source>
</evidence>
<dbReference type="InterPro" id="IPR036915">
    <property type="entry name" value="Cyclin-like_sf"/>
</dbReference>
<dbReference type="GO" id="GO:0097550">
    <property type="term" value="C:transcription preinitiation complex"/>
    <property type="evidence" value="ECO:0007669"/>
    <property type="project" value="TreeGrafter"/>
</dbReference>
<evidence type="ECO:0000256" key="8">
    <source>
        <dbReference type="ARBA" id="ARBA00023163"/>
    </source>
</evidence>
<keyword evidence="9" id="KW-0539">Nucleus</keyword>
<keyword evidence="12" id="KW-0175">Coiled coil</keyword>
<evidence type="ECO:0000256" key="11">
    <source>
        <dbReference type="PROSITE-ProRule" id="PRU00469"/>
    </source>
</evidence>
<dbReference type="GO" id="GO:0008270">
    <property type="term" value="F:zinc ion binding"/>
    <property type="evidence" value="ECO:0007669"/>
    <property type="project" value="UniProtKB-KW"/>
</dbReference>
<dbReference type="PANTHER" id="PTHR11618:SF4">
    <property type="entry name" value="TRANSCRIPTION FACTOR IIIB 90 KDA SUBUNIT"/>
    <property type="match status" value="1"/>
</dbReference>
<dbReference type="Proteomes" id="UP000789831">
    <property type="component" value="Unassembled WGS sequence"/>
</dbReference>
<keyword evidence="8" id="KW-0804">Transcription</keyword>
<feature type="compositionally biased region" description="Polar residues" evidence="13">
    <location>
        <begin position="335"/>
        <end position="370"/>
    </location>
</feature>
<keyword evidence="16" id="KW-1185">Reference proteome</keyword>
<keyword evidence="7" id="KW-0010">Activator</keyword>
<dbReference type="InterPro" id="IPR011665">
    <property type="entry name" value="BRF1_TBP-bd_dom"/>
</dbReference>
<dbReference type="SUPFAM" id="SSF57783">
    <property type="entry name" value="Zinc beta-ribbon"/>
    <property type="match status" value="1"/>
</dbReference>
<dbReference type="GO" id="GO:0070897">
    <property type="term" value="P:transcription preinitiation complex assembly"/>
    <property type="evidence" value="ECO:0007669"/>
    <property type="project" value="InterPro"/>
</dbReference>
<dbReference type="AlphaFoldDB" id="A0A9N8ZAI8"/>
<proteinExistence type="inferred from homology"/>
<dbReference type="Gene3D" id="2.20.25.10">
    <property type="match status" value="1"/>
</dbReference>
<dbReference type="SMART" id="SM00385">
    <property type="entry name" value="CYCLIN"/>
    <property type="match status" value="2"/>
</dbReference>
<feature type="region of interest" description="Disordered" evidence="13">
    <location>
        <begin position="460"/>
        <end position="498"/>
    </location>
</feature>
<evidence type="ECO:0000259" key="14">
    <source>
        <dbReference type="PROSITE" id="PS51134"/>
    </source>
</evidence>
<evidence type="ECO:0000256" key="3">
    <source>
        <dbReference type="ARBA" id="ARBA00022723"/>
    </source>
</evidence>
<comment type="similarity">
    <text evidence="2">Belongs to the TFIIB family.</text>
</comment>
<dbReference type="PROSITE" id="PS51134">
    <property type="entry name" value="ZF_TFIIB"/>
    <property type="match status" value="1"/>
</dbReference>
<evidence type="ECO:0000256" key="12">
    <source>
        <dbReference type="SAM" id="Coils"/>
    </source>
</evidence>
<evidence type="ECO:0000256" key="13">
    <source>
        <dbReference type="SAM" id="MobiDB-lite"/>
    </source>
</evidence>
<evidence type="ECO:0000256" key="2">
    <source>
        <dbReference type="ARBA" id="ARBA00010857"/>
    </source>
</evidence>
<keyword evidence="6" id="KW-0805">Transcription regulation</keyword>
<dbReference type="FunFam" id="1.10.472.10:FF:000007">
    <property type="entry name" value="Transcription factor IIIB 90 kDa subunit"/>
    <property type="match status" value="1"/>
</dbReference>
<dbReference type="Pfam" id="PF07741">
    <property type="entry name" value="BRF1"/>
    <property type="match status" value="1"/>
</dbReference>
<feature type="region of interest" description="Disordered" evidence="13">
    <location>
        <begin position="335"/>
        <end position="374"/>
    </location>
</feature>
<feature type="coiled-coil region" evidence="12">
    <location>
        <begin position="390"/>
        <end position="417"/>
    </location>
</feature>
<dbReference type="GO" id="GO:0000126">
    <property type="term" value="C:transcription factor TFIIIB complex"/>
    <property type="evidence" value="ECO:0007669"/>
    <property type="project" value="TreeGrafter"/>
</dbReference>
<organism evidence="15 16">
    <name type="scientific">Ambispora gerdemannii</name>
    <dbReference type="NCBI Taxonomy" id="144530"/>
    <lineage>
        <taxon>Eukaryota</taxon>
        <taxon>Fungi</taxon>
        <taxon>Fungi incertae sedis</taxon>
        <taxon>Mucoromycota</taxon>
        <taxon>Glomeromycotina</taxon>
        <taxon>Glomeromycetes</taxon>
        <taxon>Archaeosporales</taxon>
        <taxon>Ambisporaceae</taxon>
        <taxon>Ambispora</taxon>
    </lineage>
</organism>
<keyword evidence="4 11" id="KW-0863">Zinc-finger</keyword>
<accession>A0A9N8ZAI8</accession>
<comment type="caution">
    <text evidence="15">The sequence shown here is derived from an EMBL/GenBank/DDBJ whole genome shotgun (WGS) entry which is preliminary data.</text>
</comment>
<evidence type="ECO:0000256" key="10">
    <source>
        <dbReference type="ARBA" id="ARBA00031009"/>
    </source>
</evidence>
<dbReference type="PRINTS" id="PR00685">
    <property type="entry name" value="TIFACTORIIB"/>
</dbReference>
<dbReference type="SUPFAM" id="SSF47954">
    <property type="entry name" value="Cyclin-like"/>
    <property type="match status" value="2"/>
</dbReference>
<dbReference type="Pfam" id="PF00382">
    <property type="entry name" value="TFIIB"/>
    <property type="match status" value="2"/>
</dbReference>